<feature type="transmembrane region" description="Helical" evidence="1">
    <location>
        <begin position="20"/>
        <end position="48"/>
    </location>
</feature>
<comment type="caution">
    <text evidence="2">The sequence shown here is derived from an EMBL/GenBank/DDBJ whole genome shotgun (WGS) entry which is preliminary data.</text>
</comment>
<keyword evidence="3" id="KW-1185">Reference proteome</keyword>
<dbReference type="EMBL" id="JANPWB010000002">
    <property type="protein sequence ID" value="KAJ1204810.1"/>
    <property type="molecule type" value="Genomic_DNA"/>
</dbReference>
<sequence length="102" mass="10820">MSSVDGFFDFGNDVVGGVAVAEVVIVVGVMLINGLVVNYAAVASAVIVNDVALNEKVVVVDWEVTLIDDFLWVAIDYGFNSIADEGFMASLILMNEVSVEGF</sequence>
<organism evidence="2 3">
    <name type="scientific">Pleurodeles waltl</name>
    <name type="common">Iberian ribbed newt</name>
    <dbReference type="NCBI Taxonomy" id="8319"/>
    <lineage>
        <taxon>Eukaryota</taxon>
        <taxon>Metazoa</taxon>
        <taxon>Chordata</taxon>
        <taxon>Craniata</taxon>
        <taxon>Vertebrata</taxon>
        <taxon>Euteleostomi</taxon>
        <taxon>Amphibia</taxon>
        <taxon>Batrachia</taxon>
        <taxon>Caudata</taxon>
        <taxon>Salamandroidea</taxon>
        <taxon>Salamandridae</taxon>
        <taxon>Pleurodelinae</taxon>
        <taxon>Pleurodeles</taxon>
    </lineage>
</organism>
<keyword evidence="1" id="KW-1133">Transmembrane helix</keyword>
<keyword evidence="1" id="KW-0812">Transmembrane</keyword>
<dbReference type="AlphaFoldDB" id="A0AAV7VXJ8"/>
<protein>
    <recommendedName>
        <fullName evidence="4">Transmembrane protein</fullName>
    </recommendedName>
</protein>
<evidence type="ECO:0000313" key="2">
    <source>
        <dbReference type="EMBL" id="KAJ1204810.1"/>
    </source>
</evidence>
<evidence type="ECO:0008006" key="4">
    <source>
        <dbReference type="Google" id="ProtNLM"/>
    </source>
</evidence>
<dbReference type="Proteomes" id="UP001066276">
    <property type="component" value="Chromosome 1_2"/>
</dbReference>
<name>A0AAV7VXJ8_PLEWA</name>
<gene>
    <name evidence="2" type="ORF">NDU88_000248</name>
</gene>
<keyword evidence="1" id="KW-0472">Membrane</keyword>
<evidence type="ECO:0000313" key="3">
    <source>
        <dbReference type="Proteomes" id="UP001066276"/>
    </source>
</evidence>
<proteinExistence type="predicted"/>
<evidence type="ECO:0000256" key="1">
    <source>
        <dbReference type="SAM" id="Phobius"/>
    </source>
</evidence>
<reference evidence="2" key="1">
    <citation type="journal article" date="2022" name="bioRxiv">
        <title>Sequencing and chromosome-scale assembly of the giantPleurodeles waltlgenome.</title>
        <authorList>
            <person name="Brown T."/>
            <person name="Elewa A."/>
            <person name="Iarovenko S."/>
            <person name="Subramanian E."/>
            <person name="Araus A.J."/>
            <person name="Petzold A."/>
            <person name="Susuki M."/>
            <person name="Suzuki K.-i.T."/>
            <person name="Hayashi T."/>
            <person name="Toyoda A."/>
            <person name="Oliveira C."/>
            <person name="Osipova E."/>
            <person name="Leigh N.D."/>
            <person name="Simon A."/>
            <person name="Yun M.H."/>
        </authorList>
    </citation>
    <scope>NUCLEOTIDE SEQUENCE</scope>
    <source>
        <strain evidence="2">20211129_DDA</strain>
        <tissue evidence="2">Liver</tissue>
    </source>
</reference>
<accession>A0AAV7VXJ8</accession>